<feature type="region of interest" description="Disordered" evidence="1">
    <location>
        <begin position="34"/>
        <end position="60"/>
    </location>
</feature>
<dbReference type="EMBL" id="HAEA01012711">
    <property type="protein sequence ID" value="SBQ41191.1"/>
    <property type="molecule type" value="Transcribed_RNA"/>
</dbReference>
<gene>
    <name evidence="2" type="primary">IL31RA</name>
</gene>
<feature type="non-terminal residue" evidence="2">
    <location>
        <position position="1"/>
    </location>
</feature>
<keyword evidence="2" id="KW-0675">Receptor</keyword>
<evidence type="ECO:0000256" key="1">
    <source>
        <dbReference type="SAM" id="MobiDB-lite"/>
    </source>
</evidence>
<sequence length="60" mass="6671">GFSIGASNRECEGPQICPPKMCRRWKELQVSEIQELPQSPETPGRLQPEKPPPPSRGAED</sequence>
<accession>A0A1A8E6N3</accession>
<name>A0A1A8E6N3_NOTKA</name>
<proteinExistence type="predicted"/>
<reference evidence="2" key="2">
    <citation type="submission" date="2016-06" db="EMBL/GenBank/DDBJ databases">
        <title>The genome of a short-lived fish provides insights into sex chromosome evolution and the genetic control of aging.</title>
        <authorList>
            <person name="Reichwald K."/>
            <person name="Felder M."/>
            <person name="Petzold A."/>
            <person name="Koch P."/>
            <person name="Groth M."/>
            <person name="Platzer M."/>
        </authorList>
    </citation>
    <scope>NUCLEOTIDE SEQUENCE</scope>
    <source>
        <tissue evidence="2">Brain</tissue>
    </source>
</reference>
<dbReference type="AlphaFoldDB" id="A0A1A8E6N3"/>
<feature type="compositionally biased region" description="Pro residues" evidence="1">
    <location>
        <begin position="49"/>
        <end position="60"/>
    </location>
</feature>
<organism evidence="2">
    <name type="scientific">Nothobranchius kadleci</name>
    <name type="common">African annual killifish</name>
    <dbReference type="NCBI Taxonomy" id="1051664"/>
    <lineage>
        <taxon>Eukaryota</taxon>
        <taxon>Metazoa</taxon>
        <taxon>Chordata</taxon>
        <taxon>Craniata</taxon>
        <taxon>Vertebrata</taxon>
        <taxon>Euteleostomi</taxon>
        <taxon>Actinopterygii</taxon>
        <taxon>Neopterygii</taxon>
        <taxon>Teleostei</taxon>
        <taxon>Neoteleostei</taxon>
        <taxon>Acanthomorphata</taxon>
        <taxon>Ovalentaria</taxon>
        <taxon>Atherinomorphae</taxon>
        <taxon>Cyprinodontiformes</taxon>
        <taxon>Nothobranchiidae</taxon>
        <taxon>Nothobranchius</taxon>
    </lineage>
</organism>
<evidence type="ECO:0000313" key="2">
    <source>
        <dbReference type="EMBL" id="SBQ41191.1"/>
    </source>
</evidence>
<protein>
    <submittedName>
        <fullName evidence="2">Interleukin 31 receptor A</fullName>
    </submittedName>
</protein>
<feature type="non-terminal residue" evidence="2">
    <location>
        <position position="60"/>
    </location>
</feature>
<reference evidence="2" key="1">
    <citation type="submission" date="2016-05" db="EMBL/GenBank/DDBJ databases">
        <authorList>
            <person name="Lavstsen T."/>
            <person name="Jespersen J.S."/>
        </authorList>
    </citation>
    <scope>NUCLEOTIDE SEQUENCE</scope>
    <source>
        <tissue evidence="2">Brain</tissue>
    </source>
</reference>